<dbReference type="Proteomes" id="UP001472677">
    <property type="component" value="Unassembled WGS sequence"/>
</dbReference>
<comment type="caution">
    <text evidence="1">The sequence shown here is derived from an EMBL/GenBank/DDBJ whole genome shotgun (WGS) entry which is preliminary data.</text>
</comment>
<protein>
    <submittedName>
        <fullName evidence="1">Uncharacterized protein</fullName>
    </submittedName>
</protein>
<gene>
    <name evidence="1" type="ORF">V6N12_022735</name>
</gene>
<reference evidence="1 2" key="1">
    <citation type="journal article" date="2024" name="G3 (Bethesda)">
        <title>Genome assembly of Hibiscus sabdariffa L. provides insights into metabolisms of medicinal natural products.</title>
        <authorList>
            <person name="Kim T."/>
        </authorList>
    </citation>
    <scope>NUCLEOTIDE SEQUENCE [LARGE SCALE GENOMIC DNA]</scope>
    <source>
        <strain evidence="1">TK-2024</strain>
        <tissue evidence="1">Old leaves</tissue>
    </source>
</reference>
<accession>A0ABR2FW58</accession>
<keyword evidence="2" id="KW-1185">Reference proteome</keyword>
<evidence type="ECO:0000313" key="2">
    <source>
        <dbReference type="Proteomes" id="UP001472677"/>
    </source>
</evidence>
<name>A0ABR2FW58_9ROSI</name>
<sequence>MPAGKSGYLYFCQRCWAENGLEDILSKGSRGGLSWSEVIKGIRGGTSQVRAGNNPAHHFASYKNAVVVRRSTPLLLHGFARTMWL</sequence>
<proteinExistence type="predicted"/>
<evidence type="ECO:0000313" key="1">
    <source>
        <dbReference type="EMBL" id="KAK8588284.1"/>
    </source>
</evidence>
<organism evidence="1 2">
    <name type="scientific">Hibiscus sabdariffa</name>
    <name type="common">roselle</name>
    <dbReference type="NCBI Taxonomy" id="183260"/>
    <lineage>
        <taxon>Eukaryota</taxon>
        <taxon>Viridiplantae</taxon>
        <taxon>Streptophyta</taxon>
        <taxon>Embryophyta</taxon>
        <taxon>Tracheophyta</taxon>
        <taxon>Spermatophyta</taxon>
        <taxon>Magnoliopsida</taxon>
        <taxon>eudicotyledons</taxon>
        <taxon>Gunneridae</taxon>
        <taxon>Pentapetalae</taxon>
        <taxon>rosids</taxon>
        <taxon>malvids</taxon>
        <taxon>Malvales</taxon>
        <taxon>Malvaceae</taxon>
        <taxon>Malvoideae</taxon>
        <taxon>Hibiscus</taxon>
    </lineage>
</organism>
<dbReference type="EMBL" id="JBBPBM010000004">
    <property type="protein sequence ID" value="KAK8588284.1"/>
    <property type="molecule type" value="Genomic_DNA"/>
</dbReference>